<dbReference type="EMBL" id="AP028917">
    <property type="protein sequence ID" value="BES98092.1"/>
    <property type="molecule type" value="Genomic_DNA"/>
</dbReference>
<evidence type="ECO:0000256" key="15">
    <source>
        <dbReference type="ARBA" id="ARBA00023113"/>
    </source>
</evidence>
<keyword evidence="8" id="KW-0255">Endonuclease</keyword>
<reference evidence="20 21" key="1">
    <citation type="submission" date="2023-09" db="EMBL/GenBank/DDBJ databases">
        <title>Nesidiocoris tenuis whole genome shotgun sequence.</title>
        <authorList>
            <person name="Shibata T."/>
            <person name="Shimoda M."/>
            <person name="Kobayashi T."/>
            <person name="Uehara T."/>
        </authorList>
    </citation>
    <scope>NUCLEOTIDE SEQUENCE [LARGE SCALE GENOMIC DNA]</scope>
    <source>
        <strain evidence="20 21">Japan</strain>
    </source>
</reference>
<accession>A0ABN7B5R4</accession>
<evidence type="ECO:0000313" key="21">
    <source>
        <dbReference type="Proteomes" id="UP001307889"/>
    </source>
</evidence>
<dbReference type="SUPFAM" id="SSF56672">
    <property type="entry name" value="DNA/RNA polymerases"/>
    <property type="match status" value="1"/>
</dbReference>
<dbReference type="Gene3D" id="3.30.420.10">
    <property type="entry name" value="Ribonuclease H-like superfamily/Ribonuclease H"/>
    <property type="match status" value="1"/>
</dbReference>
<feature type="region of interest" description="Disordered" evidence="18">
    <location>
        <begin position="741"/>
        <end position="783"/>
    </location>
</feature>
<proteinExistence type="predicted"/>
<keyword evidence="2" id="KW-1188">Viral release from host cell</keyword>
<keyword evidence="12" id="KW-0229">DNA integration</keyword>
<dbReference type="InterPro" id="IPR039537">
    <property type="entry name" value="Retrotran_Ty1/copia-like"/>
</dbReference>
<keyword evidence="17" id="KW-0511">Multifunctional enzyme</keyword>
<feature type="region of interest" description="Disordered" evidence="18">
    <location>
        <begin position="234"/>
        <end position="257"/>
    </location>
</feature>
<dbReference type="InterPro" id="IPR013103">
    <property type="entry name" value="RVT_2"/>
</dbReference>
<evidence type="ECO:0000256" key="4">
    <source>
        <dbReference type="ARBA" id="ARBA00022722"/>
    </source>
</evidence>
<dbReference type="Pfam" id="PF22936">
    <property type="entry name" value="Pol_BBD"/>
    <property type="match status" value="1"/>
</dbReference>
<evidence type="ECO:0000256" key="9">
    <source>
        <dbReference type="ARBA" id="ARBA00022801"/>
    </source>
</evidence>
<evidence type="ECO:0000256" key="13">
    <source>
        <dbReference type="ARBA" id="ARBA00022918"/>
    </source>
</evidence>
<keyword evidence="11" id="KW-0460">Magnesium</keyword>
<dbReference type="InterPro" id="IPR001584">
    <property type="entry name" value="Integrase_cat-core"/>
</dbReference>
<keyword evidence="14" id="KW-0548">Nucleotidyltransferase</keyword>
<feature type="compositionally biased region" description="Basic and acidic residues" evidence="18">
    <location>
        <begin position="234"/>
        <end position="248"/>
    </location>
</feature>
<keyword evidence="7" id="KW-0064">Aspartyl protease</keyword>
<keyword evidence="4" id="KW-0540">Nuclease</keyword>
<dbReference type="InterPro" id="IPR043502">
    <property type="entry name" value="DNA/RNA_pol_sf"/>
</dbReference>
<evidence type="ECO:0000256" key="18">
    <source>
        <dbReference type="SAM" id="MobiDB-lite"/>
    </source>
</evidence>
<dbReference type="Pfam" id="PF14223">
    <property type="entry name" value="Retrotran_gag_2"/>
    <property type="match status" value="1"/>
</dbReference>
<name>A0ABN7B5R4_9HEMI</name>
<evidence type="ECO:0000256" key="11">
    <source>
        <dbReference type="ARBA" id="ARBA00022842"/>
    </source>
</evidence>
<evidence type="ECO:0000256" key="16">
    <source>
        <dbReference type="ARBA" id="ARBA00023172"/>
    </source>
</evidence>
<organism evidence="20 21">
    <name type="scientific">Nesidiocoris tenuis</name>
    <dbReference type="NCBI Taxonomy" id="355587"/>
    <lineage>
        <taxon>Eukaryota</taxon>
        <taxon>Metazoa</taxon>
        <taxon>Ecdysozoa</taxon>
        <taxon>Arthropoda</taxon>
        <taxon>Hexapoda</taxon>
        <taxon>Insecta</taxon>
        <taxon>Pterygota</taxon>
        <taxon>Neoptera</taxon>
        <taxon>Paraneoptera</taxon>
        <taxon>Hemiptera</taxon>
        <taxon>Heteroptera</taxon>
        <taxon>Panheteroptera</taxon>
        <taxon>Cimicomorpha</taxon>
        <taxon>Miridae</taxon>
        <taxon>Dicyphina</taxon>
        <taxon>Nesidiocoris</taxon>
    </lineage>
</organism>
<keyword evidence="16" id="KW-0233">DNA recombination</keyword>
<dbReference type="InterPro" id="IPR012337">
    <property type="entry name" value="RNaseH-like_sf"/>
</dbReference>
<evidence type="ECO:0000256" key="10">
    <source>
        <dbReference type="ARBA" id="ARBA00022840"/>
    </source>
</evidence>
<evidence type="ECO:0000259" key="19">
    <source>
        <dbReference type="PROSITE" id="PS50994"/>
    </source>
</evidence>
<keyword evidence="9" id="KW-0378">Hydrolase</keyword>
<evidence type="ECO:0000256" key="3">
    <source>
        <dbReference type="ARBA" id="ARBA00022670"/>
    </source>
</evidence>
<dbReference type="Pfam" id="PF00665">
    <property type="entry name" value="rve"/>
    <property type="match status" value="1"/>
</dbReference>
<evidence type="ECO:0000256" key="1">
    <source>
        <dbReference type="ARBA" id="ARBA00002180"/>
    </source>
</evidence>
<comment type="function">
    <text evidence="1">The aspartyl protease (PR) mediates the proteolytic cleavages of the Gag and Gag-Pol polyproteins after assembly of the VLP.</text>
</comment>
<keyword evidence="14" id="KW-0808">Transferase</keyword>
<evidence type="ECO:0000256" key="7">
    <source>
        <dbReference type="ARBA" id="ARBA00022750"/>
    </source>
</evidence>
<dbReference type="Proteomes" id="UP001307889">
    <property type="component" value="Chromosome 9"/>
</dbReference>
<evidence type="ECO:0000256" key="12">
    <source>
        <dbReference type="ARBA" id="ARBA00022908"/>
    </source>
</evidence>
<dbReference type="Pfam" id="PF07727">
    <property type="entry name" value="RVT_2"/>
    <property type="match status" value="1"/>
</dbReference>
<protein>
    <submittedName>
        <fullName evidence="20">Hydra magnipapillata</fullName>
    </submittedName>
</protein>
<dbReference type="InterPro" id="IPR054722">
    <property type="entry name" value="PolX-like_BBD"/>
</dbReference>
<dbReference type="PANTHER" id="PTHR42648:SF11">
    <property type="entry name" value="TRANSPOSON TY4-P GAG-POL POLYPROTEIN"/>
    <property type="match status" value="1"/>
</dbReference>
<keyword evidence="10" id="KW-0067">ATP-binding</keyword>
<evidence type="ECO:0000256" key="17">
    <source>
        <dbReference type="ARBA" id="ARBA00023268"/>
    </source>
</evidence>
<evidence type="ECO:0000256" key="5">
    <source>
        <dbReference type="ARBA" id="ARBA00022723"/>
    </source>
</evidence>
<dbReference type="PANTHER" id="PTHR42648">
    <property type="entry name" value="TRANSPOSASE, PUTATIVE-RELATED"/>
    <property type="match status" value="1"/>
</dbReference>
<evidence type="ECO:0000313" key="20">
    <source>
        <dbReference type="EMBL" id="BES98092.1"/>
    </source>
</evidence>
<dbReference type="PROSITE" id="PS50994">
    <property type="entry name" value="INTEGRASE"/>
    <property type="match status" value="1"/>
</dbReference>
<feature type="domain" description="Integrase catalytic" evidence="19">
    <location>
        <begin position="458"/>
        <end position="637"/>
    </location>
</feature>
<sequence length="1330" mass="149518">MADSGSGIPNFEKLKGRINYKDWKFVMTNYLRHENLWDSVAGYADDDKTTAEVKSRRDMKALCKINLMVEKNIFPYVSSAKTAMEAWTALERAFEDRGLNRRVSLLRRLFSLKLVSFRKMEDYINEVMDLAQQLASMDKPIEDEFIGVILLQGLPPVFDPMVMALESSNTIISSDFVKNKLLQDDKWNTGQLRTSQENTALYSSPSKDSRSKGKLKKLRCWVCDKDTHLRSDCPEREKHRLSQRDSKGKKVGKHSPSSSALFSAFGAMQRREVADWIIDSAANRHMTGNKSLLREYSDIDTINRTAICVANGETLFSAGQGCVSISVENPNISLISDVVFVPGLCANLLSVGALTNKGFTVRFESDMCIISEGEIVVATGTNRHGIYSLDLRESDLVDNDASSCALISEFKRSETLWHLRTAHLNVVDMRLLRDHLATGIEFTNGDLRQCESCISGKSSKLPFALRKDKELAKEKLALVHSDVCGPMQVESYSGCRYFVTFIDDCSRKVFIYFIEKKGDVLNKFKEFKSLVENETERKIKTLRSDRGGEYLSHEFCEFLKIHGIRHELSAPHVAAQNGFSERTNRSIMDKVRSMIFHAKADIRLWAEAANTAVHIMNRSPTKRLKNATPQEIWTGVRADLSHLRVFGCPAFAHVPKERRRKLDPKAESLIFVGYSDCSKAYRLFDPRNGSIKISRDVVFLEEKLLPQCQPVAAPAPVMWRDPQTSPVDEAGEAPITLTLDAESAGDVKPELADPEPVGLAGNDADFDPGDVDRSTCGSSEDESLEGIANLPFPERYPVRNRKPKVDPDYVSYQSMVQNDVSDPLTLSQALESPQASQWKRAIQFEIESMNKNNAWILVDPPANQKIVDCKWVFKTKRDSSGRIARYRARLVARGFTQTYGVDYLETFAPVVKFSSLRLLFALAVELDLNIDCLDVDTAFLYGVLDEVVYMRQPEGCKIAGKESKVCKLNKAIYGLKQSSRLWFFKAKEVLDQCGFTQSCFEPCVFFKCNKSKLIIVALYVDDYCIFYNDNEGAKHLKREMGRNFSVKDLGPIKEFLGWNVSRNRNKGVLKIDQSNYIGNLLEKFGMVDAKTVSSPLDPGTRLSVEGELANVPFQQLVGSLMYLSVSTRPDISFAVTYLSQFNKNPSVESWSAAKRVLKYLKGTSSLGLSYVKGGGKLTGFADADWANDPNDRRSFTGFVFKMSGAAISWECRKQKCIALSSTEAEYVAISESCKEGIYLKSFLSEIKKDVGVEKLIVFNDNQSSHKIAKNPEFSRRSKHIDVKYHHVRNLINEKQLSLVYLPTSEMCADICTKPLAGIKNKNCCSGLGLK</sequence>
<keyword evidence="21" id="KW-1185">Reference proteome</keyword>
<evidence type="ECO:0000256" key="8">
    <source>
        <dbReference type="ARBA" id="ARBA00022759"/>
    </source>
</evidence>
<keyword evidence="3" id="KW-0645">Protease</keyword>
<evidence type="ECO:0000256" key="2">
    <source>
        <dbReference type="ARBA" id="ARBA00022612"/>
    </source>
</evidence>
<keyword evidence="5" id="KW-0479">Metal-binding</keyword>
<dbReference type="Pfam" id="PF25597">
    <property type="entry name" value="SH3_retrovirus"/>
    <property type="match status" value="1"/>
</dbReference>
<keyword evidence="15" id="KW-0917">Virion maturation</keyword>
<dbReference type="CDD" id="cd09272">
    <property type="entry name" value="RNase_HI_RT_Ty1"/>
    <property type="match status" value="1"/>
</dbReference>
<keyword evidence="6" id="KW-0547">Nucleotide-binding</keyword>
<gene>
    <name evidence="20" type="ORF">NTJ_10907</name>
</gene>
<dbReference type="InterPro" id="IPR057670">
    <property type="entry name" value="SH3_retrovirus"/>
</dbReference>
<keyword evidence="13" id="KW-0695">RNA-directed DNA polymerase</keyword>
<evidence type="ECO:0000256" key="6">
    <source>
        <dbReference type="ARBA" id="ARBA00022741"/>
    </source>
</evidence>
<dbReference type="SUPFAM" id="SSF53098">
    <property type="entry name" value="Ribonuclease H-like"/>
    <property type="match status" value="1"/>
</dbReference>
<evidence type="ECO:0000256" key="14">
    <source>
        <dbReference type="ARBA" id="ARBA00022932"/>
    </source>
</evidence>
<keyword evidence="14" id="KW-0239">DNA-directed DNA polymerase</keyword>
<dbReference type="InterPro" id="IPR036397">
    <property type="entry name" value="RNaseH_sf"/>
</dbReference>